<evidence type="ECO:0000259" key="4">
    <source>
        <dbReference type="SMART" id="SM00729"/>
    </source>
</evidence>
<dbReference type="SMART" id="SM00729">
    <property type="entry name" value="Elp3"/>
    <property type="match status" value="1"/>
</dbReference>
<accession>A0ABQ0AXS7</accession>
<dbReference type="InterPro" id="IPR040086">
    <property type="entry name" value="MJ0683-like"/>
</dbReference>
<dbReference type="SUPFAM" id="SSF102114">
    <property type="entry name" value="Radical SAM enzymes"/>
    <property type="match status" value="1"/>
</dbReference>
<evidence type="ECO:0000313" key="5">
    <source>
        <dbReference type="EMBL" id="GAA6268827.1"/>
    </source>
</evidence>
<dbReference type="PANTHER" id="PTHR43432:SF5">
    <property type="entry name" value="ELP3_MIAA_NIFB-LIKE RADICAL SAM CORE DOMAIN-CONTAINING PROTEIN"/>
    <property type="match status" value="1"/>
</dbReference>
<dbReference type="SFLD" id="SFLDG01084">
    <property type="entry name" value="Uncharacterised_Radical_SAM_Su"/>
    <property type="match status" value="1"/>
</dbReference>
<feature type="domain" description="Elp3/MiaA/NifB-like radical SAM core" evidence="4">
    <location>
        <begin position="12"/>
        <end position="238"/>
    </location>
</feature>
<dbReference type="PANTHER" id="PTHR43432">
    <property type="entry name" value="SLR0285 PROTEIN"/>
    <property type="match status" value="1"/>
</dbReference>
<keyword evidence="3" id="KW-0411">Iron-sulfur</keyword>
<dbReference type="InterPro" id="IPR007197">
    <property type="entry name" value="rSAM"/>
</dbReference>
<evidence type="ECO:0000256" key="2">
    <source>
        <dbReference type="ARBA" id="ARBA00023004"/>
    </source>
</evidence>
<dbReference type="Pfam" id="PF04055">
    <property type="entry name" value="Radical_SAM"/>
    <property type="match status" value="1"/>
</dbReference>
<dbReference type="SFLD" id="SFLDS00029">
    <property type="entry name" value="Radical_SAM"/>
    <property type="match status" value="1"/>
</dbReference>
<keyword evidence="2" id="KW-0408">Iron</keyword>
<dbReference type="Proteomes" id="UP001600894">
    <property type="component" value="Unassembled WGS sequence"/>
</dbReference>
<dbReference type="EMBL" id="BAABXL010000001">
    <property type="protein sequence ID" value="GAA6268827.1"/>
    <property type="molecule type" value="Genomic_DNA"/>
</dbReference>
<gene>
    <name evidence="5" type="ORF">F130042H8_18870</name>
</gene>
<dbReference type="Gene3D" id="3.80.30.30">
    <property type="match status" value="1"/>
</dbReference>
<sequence>MHFVKAKSILSSKNGMNLYRGCTHGCIYCDSRSKCYHMEHDFEDIEIKENAIELLENTLKRKREKCMLGTGSMTDPYIPLENKLGNVRKALALANQYGFGFTLITKSDQVLRDLDLLKAIHDKTKCVVQMTLTTFDEDLCKKIEPNVSTTKERVAALKKMNEAGIPTVVWLCPILPFINDTEENIRGILEYCIEANVYGIICFGMGLTLREGNREYFYNQLDRLFPHLKDKYIRTYGMQYQLNSPKNNALMKMFHQMCEDSGIIHDNQKIFEYLYRFEEKNAPVQLNLFGLI</sequence>
<organism evidence="5 6">
    <name type="scientific">Enterocloster alcoholdehydrogenati</name>
    <dbReference type="NCBI Taxonomy" id="2547410"/>
    <lineage>
        <taxon>Bacteria</taxon>
        <taxon>Bacillati</taxon>
        <taxon>Bacillota</taxon>
        <taxon>Clostridia</taxon>
        <taxon>Lachnospirales</taxon>
        <taxon>Lachnospiraceae</taxon>
        <taxon>Enterocloster</taxon>
    </lineage>
</organism>
<keyword evidence="1" id="KW-0479">Metal-binding</keyword>
<protein>
    <submittedName>
        <fullName evidence="5">Radical SAM protein</fullName>
    </submittedName>
</protein>
<reference evidence="5 6" key="1">
    <citation type="submission" date="2024-04" db="EMBL/GenBank/DDBJ databases">
        <title>Defined microbial consortia suppress multidrug-resistant proinflammatory Enterobacteriaceae via ecological control.</title>
        <authorList>
            <person name="Furuichi M."/>
            <person name="Kawaguchi T."/>
            <person name="Pust M."/>
            <person name="Yasuma K."/>
            <person name="Plichta D."/>
            <person name="Hasegawa N."/>
            <person name="Ohya T."/>
            <person name="Bhattarai S."/>
            <person name="Sasajima S."/>
            <person name="Aoto Y."/>
            <person name="Tuganbaev T."/>
            <person name="Yaginuma M."/>
            <person name="Ueda M."/>
            <person name="Okahashi N."/>
            <person name="Amafuji K."/>
            <person name="Kiridooshi Y."/>
            <person name="Sugita K."/>
            <person name="Strazar M."/>
            <person name="Skelly A."/>
            <person name="Suda W."/>
            <person name="Hattori M."/>
            <person name="Nakamoto N."/>
            <person name="Caballero S."/>
            <person name="Norman J."/>
            <person name="Olle B."/>
            <person name="Tanoue T."/>
            <person name="Arita M."/>
            <person name="Bucci V."/>
            <person name="Atarashi K."/>
            <person name="Xavier R."/>
            <person name="Honda K."/>
        </authorList>
    </citation>
    <scope>NUCLEOTIDE SEQUENCE [LARGE SCALE GENOMIC DNA]</scope>
    <source>
        <strain evidence="6">f13</strain>
    </source>
</reference>
<dbReference type="InterPro" id="IPR058240">
    <property type="entry name" value="rSAM_sf"/>
</dbReference>
<proteinExistence type="predicted"/>
<dbReference type="InterPro" id="IPR006638">
    <property type="entry name" value="Elp3/MiaA/NifB-like_rSAM"/>
</dbReference>
<evidence type="ECO:0000313" key="6">
    <source>
        <dbReference type="Proteomes" id="UP001600894"/>
    </source>
</evidence>
<evidence type="ECO:0000256" key="3">
    <source>
        <dbReference type="ARBA" id="ARBA00023014"/>
    </source>
</evidence>
<evidence type="ECO:0000256" key="1">
    <source>
        <dbReference type="ARBA" id="ARBA00022723"/>
    </source>
</evidence>
<dbReference type="RefSeq" id="WP_390469785.1">
    <property type="nucleotide sequence ID" value="NZ_BAABXL010000001.1"/>
</dbReference>
<keyword evidence="6" id="KW-1185">Reference proteome</keyword>
<name>A0ABQ0AXS7_9FIRM</name>
<comment type="caution">
    <text evidence="5">The sequence shown here is derived from an EMBL/GenBank/DDBJ whole genome shotgun (WGS) entry which is preliminary data.</text>
</comment>
<dbReference type="CDD" id="cd01335">
    <property type="entry name" value="Radical_SAM"/>
    <property type="match status" value="1"/>
</dbReference>